<dbReference type="AlphaFoldDB" id="H5WZ84"/>
<evidence type="ECO:0000313" key="2">
    <source>
        <dbReference type="EMBL" id="EHR48485.1"/>
    </source>
</evidence>
<dbReference type="GO" id="GO:0003677">
    <property type="term" value="F:DNA binding"/>
    <property type="evidence" value="ECO:0007669"/>
    <property type="project" value="InterPro"/>
</dbReference>
<dbReference type="PANTHER" id="PTHR35010:SF2">
    <property type="entry name" value="BLL4672 PROTEIN"/>
    <property type="match status" value="1"/>
</dbReference>
<reference evidence="2 3" key="1">
    <citation type="journal article" date="2012" name="Stand. Genomic Sci.">
        <title>Genome sequence of the ocean sediment bacterium Saccharomonospora marina type strain (XMU15(T)).</title>
        <authorList>
            <person name="Klenk H.P."/>
            <person name="Lu M."/>
            <person name="Lucas S."/>
            <person name="Lapidus A."/>
            <person name="Copeland A."/>
            <person name="Pitluck S."/>
            <person name="Goodwin L.A."/>
            <person name="Han C."/>
            <person name="Tapia R."/>
            <person name="Brambilla E.M."/>
            <person name="Potter G."/>
            <person name="Land M."/>
            <person name="Ivanova N."/>
            <person name="Rohde M."/>
            <person name="Goker M."/>
            <person name="Detter J.C."/>
            <person name="Li W.J."/>
            <person name="Kyrpides N.C."/>
            <person name="Woyke T."/>
        </authorList>
    </citation>
    <scope>NUCLEOTIDE SEQUENCE [LARGE SCALE GENOMIC DNA]</scope>
    <source>
        <strain evidence="2 3">XMU15</strain>
    </source>
</reference>
<organism evidence="2 3">
    <name type="scientific">Saccharomonospora marina XMU15</name>
    <dbReference type="NCBI Taxonomy" id="882083"/>
    <lineage>
        <taxon>Bacteria</taxon>
        <taxon>Bacillati</taxon>
        <taxon>Actinomycetota</taxon>
        <taxon>Actinomycetes</taxon>
        <taxon>Pseudonocardiales</taxon>
        <taxon>Pseudonocardiaceae</taxon>
        <taxon>Saccharomonospora</taxon>
    </lineage>
</organism>
<dbReference type="STRING" id="882083.SacmaDRAFT_0172"/>
<dbReference type="CDD" id="cd00093">
    <property type="entry name" value="HTH_XRE"/>
    <property type="match status" value="1"/>
</dbReference>
<dbReference type="HOGENOM" id="CLU_057862_0_0_11"/>
<evidence type="ECO:0000259" key="1">
    <source>
        <dbReference type="PROSITE" id="PS50943"/>
    </source>
</evidence>
<dbReference type="SUPFAM" id="SSF47413">
    <property type="entry name" value="lambda repressor-like DNA-binding domains"/>
    <property type="match status" value="1"/>
</dbReference>
<proteinExistence type="predicted"/>
<dbReference type="InterPro" id="IPR010982">
    <property type="entry name" value="Lambda_DNA-bd_dom_sf"/>
</dbReference>
<accession>H5WZ84</accession>
<dbReference type="Gene3D" id="1.10.260.40">
    <property type="entry name" value="lambda repressor-like DNA-binding domains"/>
    <property type="match status" value="1"/>
</dbReference>
<protein>
    <submittedName>
        <fullName evidence="2">Putative transcriptional regulator</fullName>
    </submittedName>
</protein>
<dbReference type="eggNOG" id="COG1396">
    <property type="taxonomic scope" value="Bacteria"/>
</dbReference>
<dbReference type="RefSeq" id="WP_009151876.1">
    <property type="nucleotide sequence ID" value="NZ_CM001439.1"/>
</dbReference>
<gene>
    <name evidence="2" type="ORF">SacmaDRAFT_0172</name>
</gene>
<sequence length="275" mass="28900">MTENVLGRFLRARREAVTPGEVGLPAGPRRRTPGLRRGELAALAGISVEYLTRLERGSDRHPSAQVLGALADVLGLAPEERGHLHRLVKAGTGGACAATPARAVRPTVRSLLDRLEPTPAFVACAQGDILACTRGFRRLAAPAGLFDADPPNFPRFVFTDPRARTTFPEWERVADRHAAALRAAADLGDGGVAALAEELSITVGREFGIRFATAAALPAGFGDERWAHPDAGGLHLTYESLVLPGGDEHRLTAYLPADTATADALDALDAVGAAG</sequence>
<dbReference type="PROSITE" id="PS50943">
    <property type="entry name" value="HTH_CROC1"/>
    <property type="match status" value="1"/>
</dbReference>
<name>H5WZ84_9PSEU</name>
<evidence type="ECO:0000313" key="3">
    <source>
        <dbReference type="Proteomes" id="UP000004926"/>
    </source>
</evidence>
<dbReference type="Pfam" id="PF13560">
    <property type="entry name" value="HTH_31"/>
    <property type="match status" value="1"/>
</dbReference>
<feature type="domain" description="HTH cro/C1-type" evidence="1">
    <location>
        <begin position="39"/>
        <end position="81"/>
    </location>
</feature>
<dbReference type="Gene3D" id="3.30.450.180">
    <property type="match status" value="1"/>
</dbReference>
<dbReference type="InterPro" id="IPR001387">
    <property type="entry name" value="Cro/C1-type_HTH"/>
</dbReference>
<keyword evidence="3" id="KW-1185">Reference proteome</keyword>
<dbReference type="InterPro" id="IPR041413">
    <property type="entry name" value="MLTR_LBD"/>
</dbReference>
<dbReference type="Proteomes" id="UP000004926">
    <property type="component" value="Chromosome"/>
</dbReference>
<dbReference type="Pfam" id="PF17765">
    <property type="entry name" value="MLTR_LBD"/>
    <property type="match status" value="1"/>
</dbReference>
<dbReference type="EMBL" id="CM001439">
    <property type="protein sequence ID" value="EHR48485.1"/>
    <property type="molecule type" value="Genomic_DNA"/>
</dbReference>
<dbReference type="PANTHER" id="PTHR35010">
    <property type="entry name" value="BLL4672 PROTEIN-RELATED"/>
    <property type="match status" value="1"/>
</dbReference>
<dbReference type="OrthoDB" id="4790304at2"/>
<dbReference type="SMART" id="SM00530">
    <property type="entry name" value="HTH_XRE"/>
    <property type="match status" value="1"/>
</dbReference>